<dbReference type="InterPro" id="IPR008076">
    <property type="entry name" value="Cyanase"/>
</dbReference>
<proteinExistence type="predicted"/>
<keyword evidence="1" id="KW-0472">Membrane</keyword>
<sequence>MFTYSEIYSKTMAAQDNKIDGAQYTTFFIFLIFLPYLQICKISGRMCDFFTVVDAQREWSAVEATGPMRLRLAAAEVRQTMAKVERICMDNGTRWCLGVRLLMKKLRASIKGSGGFNLTIDGKEVAVGSATSRHLVTTGSAAGQARLSGDETWYLLRLGNDLCIADGCLFLSISYSSMWRSGEDLGMIQRSHARLPHFPLFCFLFGDEDESFFRRRATCREIGKSYGQIAEETGLTNVYVAQLLRRQAQLKPITAPKLRGSGVSLDLNKRKNNPRDYVTPQIHFRFSFEFRIFIP</sequence>
<name>A0ABD3ELU7_9LAMI</name>
<evidence type="ECO:0000313" key="2">
    <source>
        <dbReference type="EMBL" id="KAL3655397.1"/>
    </source>
</evidence>
<dbReference type="Proteomes" id="UP001632038">
    <property type="component" value="Unassembled WGS sequence"/>
</dbReference>
<evidence type="ECO:0000256" key="1">
    <source>
        <dbReference type="SAM" id="Phobius"/>
    </source>
</evidence>
<protein>
    <submittedName>
        <fullName evidence="2">Uncharacterized protein</fullName>
    </submittedName>
</protein>
<dbReference type="PRINTS" id="PR01693">
    <property type="entry name" value="CYANASE"/>
</dbReference>
<organism evidence="2 3">
    <name type="scientific">Castilleja foliolosa</name>
    <dbReference type="NCBI Taxonomy" id="1961234"/>
    <lineage>
        <taxon>Eukaryota</taxon>
        <taxon>Viridiplantae</taxon>
        <taxon>Streptophyta</taxon>
        <taxon>Embryophyta</taxon>
        <taxon>Tracheophyta</taxon>
        <taxon>Spermatophyta</taxon>
        <taxon>Magnoliopsida</taxon>
        <taxon>eudicotyledons</taxon>
        <taxon>Gunneridae</taxon>
        <taxon>Pentapetalae</taxon>
        <taxon>asterids</taxon>
        <taxon>lamiids</taxon>
        <taxon>Lamiales</taxon>
        <taxon>Orobanchaceae</taxon>
        <taxon>Pedicularideae</taxon>
        <taxon>Castillejinae</taxon>
        <taxon>Castilleja</taxon>
    </lineage>
</organism>
<accession>A0ABD3ELU7</accession>
<keyword evidence="1" id="KW-1133">Transmembrane helix</keyword>
<dbReference type="EMBL" id="JAVIJP010000002">
    <property type="protein sequence ID" value="KAL3655397.1"/>
    <property type="molecule type" value="Genomic_DNA"/>
</dbReference>
<reference evidence="3" key="1">
    <citation type="journal article" date="2024" name="IScience">
        <title>Strigolactones Initiate the Formation of Haustorium-like Structures in Castilleja.</title>
        <authorList>
            <person name="Buerger M."/>
            <person name="Peterson D."/>
            <person name="Chory J."/>
        </authorList>
    </citation>
    <scope>NUCLEOTIDE SEQUENCE [LARGE SCALE GENOMIC DNA]</scope>
</reference>
<dbReference type="AlphaFoldDB" id="A0ABD3ELU7"/>
<feature type="transmembrane region" description="Helical" evidence="1">
    <location>
        <begin position="21"/>
        <end position="39"/>
    </location>
</feature>
<comment type="caution">
    <text evidence="2">The sequence shown here is derived from an EMBL/GenBank/DDBJ whole genome shotgun (WGS) entry which is preliminary data.</text>
</comment>
<keyword evidence="3" id="KW-1185">Reference proteome</keyword>
<keyword evidence="1" id="KW-0812">Transmembrane</keyword>
<evidence type="ECO:0000313" key="3">
    <source>
        <dbReference type="Proteomes" id="UP001632038"/>
    </source>
</evidence>
<gene>
    <name evidence="2" type="ORF">CASFOL_001183</name>
</gene>